<keyword evidence="3" id="KW-0274">FAD</keyword>
<keyword evidence="2" id="KW-0285">Flavoprotein</keyword>
<sequence length="444" mass="50215">MTVAIVKRLAIIGGGPGGLAAARVFLKNAPNFEIDLFERDRTVGGLWHYGDQKRQGSPMYDHLETNISKHIMKFSGFPFPEKVPTYPWRKDVFEYLKSYSEKFLENEDRVRILLNHRVDSLSKKGSVWSLVSHNNVDNKDSRKEYDYVVVANGHHHEPRLPQNVAGLDQWFESGAAFCARDFQNCKFAQGKNVVVVGNGSSGSDILNQVSTVAHKLYHSVRNPEEVAKTTGYPQLDILTTVPKITSVDWQTRSVNLENGETIKNVDYLVYATGYLYSLPFFEPTLRADLLGGPSKTSAARVHNLWKQIFYVKDPTLAFALLPQLIVPFPLAELQAALMVKAFNGDLQVPAKSDDELDPELAKKQPAYHPIPDFKDLDYYNELQSILDTAGGAKDPLQPVKWDETYQQMRITSTSDKQKRNIILTKHAKESRAQNKPYELIKFSL</sequence>
<evidence type="ECO:0000313" key="7">
    <source>
        <dbReference type="Proteomes" id="UP000005627"/>
    </source>
</evidence>
<evidence type="ECO:0008006" key="8">
    <source>
        <dbReference type="Google" id="ProtNLM"/>
    </source>
</evidence>
<dbReference type="eggNOG" id="KOG1399">
    <property type="taxonomic scope" value="Eukaryota"/>
</dbReference>
<evidence type="ECO:0000313" key="6">
    <source>
        <dbReference type="EMBL" id="CCE93451.1"/>
    </source>
</evidence>
<dbReference type="InParanoid" id="G8ZYH6"/>
<dbReference type="FunCoup" id="G8ZYH6">
    <property type="interactions" value="674"/>
</dbReference>
<keyword evidence="4" id="KW-0521">NADP</keyword>
<dbReference type="Proteomes" id="UP000005627">
    <property type="component" value="Chromosome 7"/>
</dbReference>
<evidence type="ECO:0000256" key="1">
    <source>
        <dbReference type="ARBA" id="ARBA00009183"/>
    </source>
</evidence>
<dbReference type="GO" id="GO:0004499">
    <property type="term" value="F:N,N-dimethylaniline monooxygenase activity"/>
    <property type="evidence" value="ECO:0007669"/>
    <property type="project" value="EnsemblFungi"/>
</dbReference>
<dbReference type="OrthoDB" id="66881at2759"/>
<dbReference type="Pfam" id="PF00743">
    <property type="entry name" value="FMO-like"/>
    <property type="match status" value="2"/>
</dbReference>
<dbReference type="InterPro" id="IPR050346">
    <property type="entry name" value="FMO-like"/>
</dbReference>
<evidence type="ECO:0000256" key="5">
    <source>
        <dbReference type="ARBA" id="ARBA00023002"/>
    </source>
</evidence>
<dbReference type="GO" id="GO:0005789">
    <property type="term" value="C:endoplasmic reticulum membrane"/>
    <property type="evidence" value="ECO:0007669"/>
    <property type="project" value="EnsemblFungi"/>
</dbReference>
<dbReference type="PRINTS" id="PR00370">
    <property type="entry name" value="FMOXYGENASE"/>
</dbReference>
<dbReference type="InterPro" id="IPR000960">
    <property type="entry name" value="Flavin_mOase"/>
</dbReference>
<dbReference type="STRING" id="1076872.G8ZYH6"/>
<evidence type="ECO:0000256" key="4">
    <source>
        <dbReference type="ARBA" id="ARBA00022857"/>
    </source>
</evidence>
<protein>
    <recommendedName>
        <fullName evidence="8">FAD/NAD(P)-binding domain-containing protein</fullName>
    </recommendedName>
</protein>
<dbReference type="RefSeq" id="XP_003682662.1">
    <property type="nucleotide sequence ID" value="XM_003682614.1"/>
</dbReference>
<evidence type="ECO:0000256" key="2">
    <source>
        <dbReference type="ARBA" id="ARBA00022630"/>
    </source>
</evidence>
<dbReference type="GO" id="GO:0006457">
    <property type="term" value="P:protein folding"/>
    <property type="evidence" value="ECO:0007669"/>
    <property type="project" value="EnsemblFungi"/>
</dbReference>
<name>G8ZYH6_TORDE</name>
<accession>G8ZYH6</accession>
<comment type="similarity">
    <text evidence="1">Belongs to the FMO family.</text>
</comment>
<dbReference type="InterPro" id="IPR036188">
    <property type="entry name" value="FAD/NAD-bd_sf"/>
</dbReference>
<dbReference type="SUPFAM" id="SSF51905">
    <property type="entry name" value="FAD/NAD(P)-binding domain"/>
    <property type="match status" value="2"/>
</dbReference>
<dbReference type="GO" id="GO:0050661">
    <property type="term" value="F:NADP binding"/>
    <property type="evidence" value="ECO:0007669"/>
    <property type="project" value="InterPro"/>
</dbReference>
<dbReference type="InterPro" id="IPR020946">
    <property type="entry name" value="Flavin_mOase-like"/>
</dbReference>
<organism evidence="6 7">
    <name type="scientific">Torulaspora delbrueckii</name>
    <name type="common">Yeast</name>
    <name type="synonym">Candida colliculosa</name>
    <dbReference type="NCBI Taxonomy" id="4950"/>
    <lineage>
        <taxon>Eukaryota</taxon>
        <taxon>Fungi</taxon>
        <taxon>Dikarya</taxon>
        <taxon>Ascomycota</taxon>
        <taxon>Saccharomycotina</taxon>
        <taxon>Saccharomycetes</taxon>
        <taxon>Saccharomycetales</taxon>
        <taxon>Saccharomycetaceae</taxon>
        <taxon>Torulaspora</taxon>
    </lineage>
</organism>
<dbReference type="Gene3D" id="3.50.50.60">
    <property type="entry name" value="FAD/NAD(P)-binding domain"/>
    <property type="match status" value="2"/>
</dbReference>
<dbReference type="HOGENOM" id="CLU_006909_5_0_1"/>
<dbReference type="KEGG" id="tdl:TDEL_0G00840"/>
<dbReference type="EMBL" id="HE616748">
    <property type="protein sequence ID" value="CCE93451.1"/>
    <property type="molecule type" value="Genomic_DNA"/>
</dbReference>
<gene>
    <name evidence="6" type="primary">TDEL0G00840</name>
    <name evidence="6" type="ORF">TDEL_0G00840</name>
</gene>
<dbReference type="GO" id="GO:0050660">
    <property type="term" value="F:flavin adenine dinucleotide binding"/>
    <property type="evidence" value="ECO:0007669"/>
    <property type="project" value="InterPro"/>
</dbReference>
<dbReference type="GeneID" id="11504509"/>
<dbReference type="PANTHER" id="PTHR23023">
    <property type="entry name" value="DIMETHYLANILINE MONOOXYGENASE"/>
    <property type="match status" value="1"/>
</dbReference>
<proteinExistence type="inferred from homology"/>
<reference evidence="6 7" key="1">
    <citation type="journal article" date="2011" name="Proc. Natl. Acad. Sci. U.S.A.">
        <title>Evolutionary erosion of yeast sex chromosomes by mating-type switching accidents.</title>
        <authorList>
            <person name="Gordon J.L."/>
            <person name="Armisen D."/>
            <person name="Proux-Wera E."/>
            <person name="Oheigeartaigh S.S."/>
            <person name="Byrne K.P."/>
            <person name="Wolfe K.H."/>
        </authorList>
    </citation>
    <scope>NUCLEOTIDE SEQUENCE [LARGE SCALE GENOMIC DNA]</scope>
    <source>
        <strain evidence="7">ATCC 10662 / CBS 1146 / NBRC 0425 / NCYC 2629 / NRRL Y-866</strain>
    </source>
</reference>
<evidence type="ECO:0000256" key="3">
    <source>
        <dbReference type="ARBA" id="ARBA00022827"/>
    </source>
</evidence>
<keyword evidence="7" id="KW-1185">Reference proteome</keyword>
<keyword evidence="5" id="KW-0560">Oxidoreductase</keyword>
<dbReference type="AlphaFoldDB" id="G8ZYH6"/>